<dbReference type="InterPro" id="IPR001891">
    <property type="entry name" value="Malic_OxRdtase"/>
</dbReference>
<dbReference type="Gene3D" id="3.40.50.10380">
    <property type="entry name" value="Malic enzyme, N-terminal domain"/>
    <property type="match status" value="1"/>
</dbReference>
<accession>A0A9R1PLK6</accession>
<dbReference type="SMART" id="SM01274">
    <property type="entry name" value="malic"/>
    <property type="match status" value="1"/>
</dbReference>
<protein>
    <recommendedName>
        <fullName evidence="7">Malic enzyme</fullName>
    </recommendedName>
</protein>
<evidence type="ECO:0000256" key="2">
    <source>
        <dbReference type="ARBA" id="ARBA00008785"/>
    </source>
</evidence>
<evidence type="ECO:0000256" key="7">
    <source>
        <dbReference type="RuleBase" id="RU003426"/>
    </source>
</evidence>
<feature type="binding site" evidence="5">
    <location>
        <position position="458"/>
    </location>
    <ligand>
        <name>(S)-malate</name>
        <dbReference type="ChEBI" id="CHEBI:15589"/>
    </ligand>
</feature>
<dbReference type="GO" id="GO:0051287">
    <property type="term" value="F:NAD binding"/>
    <property type="evidence" value="ECO:0007669"/>
    <property type="project" value="InterPro"/>
</dbReference>
<dbReference type="InterPro" id="IPR037062">
    <property type="entry name" value="Malic_N_dom_sf"/>
</dbReference>
<dbReference type="InterPro" id="IPR012302">
    <property type="entry name" value="Malic_NAD-bd"/>
</dbReference>
<dbReference type="PROSITE" id="PS00331">
    <property type="entry name" value="MALIC_ENZYMES"/>
    <property type="match status" value="1"/>
</dbReference>
<comment type="similarity">
    <text evidence="2 7">Belongs to the malic enzymes family.</text>
</comment>
<dbReference type="InterPro" id="IPR046346">
    <property type="entry name" value="Aminoacid_DH-like_N_sf"/>
</dbReference>
<dbReference type="InterPro" id="IPR036291">
    <property type="entry name" value="NAD(P)-bd_dom_sf"/>
</dbReference>
<dbReference type="PANTHER" id="PTHR23406">
    <property type="entry name" value="MALIC ENZYME-RELATED"/>
    <property type="match status" value="1"/>
</dbReference>
<dbReference type="Pfam" id="PF00390">
    <property type="entry name" value="malic"/>
    <property type="match status" value="1"/>
</dbReference>
<dbReference type="Pfam" id="PF03949">
    <property type="entry name" value="Malic_M"/>
    <property type="match status" value="1"/>
</dbReference>
<feature type="binding site" evidence="6">
    <location>
        <position position="280"/>
    </location>
    <ligand>
        <name>a divalent metal cation</name>
        <dbReference type="ChEBI" id="CHEBI:60240"/>
    </ligand>
</feature>
<dbReference type="GO" id="GO:0046872">
    <property type="term" value="F:metal ion binding"/>
    <property type="evidence" value="ECO:0007669"/>
    <property type="project" value="UniProtKB-KW"/>
</dbReference>
<dbReference type="GO" id="GO:0004471">
    <property type="term" value="F:malate dehydrogenase (decarboxylating) (NAD+) activity"/>
    <property type="evidence" value="ECO:0007669"/>
    <property type="project" value="TreeGrafter"/>
</dbReference>
<feature type="binding site" evidence="6">
    <location>
        <position position="279"/>
    </location>
    <ligand>
        <name>a divalent metal cation</name>
        <dbReference type="ChEBI" id="CHEBI:60240"/>
    </ligand>
</feature>
<name>A0A9R1PLK6_TRITD</name>
<reference evidence="10 11" key="1">
    <citation type="submission" date="2017-09" db="EMBL/GenBank/DDBJ databases">
        <authorList>
            <consortium name="International Durum Wheat Genome Sequencing Consortium (IDWGSC)"/>
            <person name="Milanesi L."/>
        </authorList>
    </citation>
    <scope>NUCLEOTIDE SEQUENCE [LARGE SCALE GENOMIC DNA]</scope>
    <source>
        <strain evidence="11">cv. Svevo</strain>
    </source>
</reference>
<evidence type="ECO:0000259" key="8">
    <source>
        <dbReference type="SMART" id="SM00919"/>
    </source>
</evidence>
<feature type="domain" description="Malic enzyme N-terminal" evidence="9">
    <location>
        <begin position="135"/>
        <end position="294"/>
    </location>
</feature>
<comment type="cofactor">
    <cofactor evidence="6">
        <name>Mg(2+)</name>
        <dbReference type="ChEBI" id="CHEBI:18420"/>
    </cofactor>
    <cofactor evidence="6">
        <name>Mn(2+)</name>
        <dbReference type="ChEBI" id="CHEBI:29035"/>
    </cofactor>
    <text evidence="6">Divalent metal cations. Prefers magnesium or manganese.</text>
</comment>
<dbReference type="EMBL" id="LT934114">
    <property type="protein sequence ID" value="VAH45760.1"/>
    <property type="molecule type" value="Genomic_DNA"/>
</dbReference>
<dbReference type="AlphaFoldDB" id="A0A9R1PLK6"/>
<evidence type="ECO:0000313" key="11">
    <source>
        <dbReference type="Proteomes" id="UP000324705"/>
    </source>
</evidence>
<dbReference type="GO" id="GO:0005739">
    <property type="term" value="C:mitochondrion"/>
    <property type="evidence" value="ECO:0007669"/>
    <property type="project" value="TreeGrafter"/>
</dbReference>
<feature type="domain" description="Malic enzyme NAD-binding" evidence="8">
    <location>
        <begin position="304"/>
        <end position="572"/>
    </location>
</feature>
<dbReference type="InterPro" id="IPR015884">
    <property type="entry name" value="Malic_enzyme_CS"/>
</dbReference>
<keyword evidence="4 7" id="KW-0560">Oxidoreductase</keyword>
<evidence type="ECO:0000313" key="10">
    <source>
        <dbReference type="EMBL" id="VAH45760.1"/>
    </source>
</evidence>
<evidence type="ECO:0000256" key="4">
    <source>
        <dbReference type="ARBA" id="ARBA00023002"/>
    </source>
</evidence>
<evidence type="ECO:0000256" key="5">
    <source>
        <dbReference type="PIRSR" id="PIRSR000106-2"/>
    </source>
</evidence>
<dbReference type="NCBIfam" id="NF010052">
    <property type="entry name" value="PRK13529.1"/>
    <property type="match status" value="1"/>
</dbReference>
<dbReference type="SMART" id="SM00919">
    <property type="entry name" value="Malic_M"/>
    <property type="match status" value="1"/>
</dbReference>
<dbReference type="PANTHER" id="PTHR23406:SF32">
    <property type="entry name" value="NADP-DEPENDENT MALIC ENZYME"/>
    <property type="match status" value="1"/>
</dbReference>
<feature type="binding site" evidence="5">
    <location>
        <position position="503"/>
    </location>
    <ligand>
        <name>(S)-malate</name>
        <dbReference type="ChEBI" id="CHEBI:15589"/>
    </ligand>
</feature>
<dbReference type="Gramene" id="TRITD2Bv1G106040.6">
    <property type="protein sequence ID" value="TRITD2Bv1G106040.6"/>
    <property type="gene ID" value="TRITD2Bv1G106040"/>
</dbReference>
<dbReference type="SUPFAM" id="SSF51735">
    <property type="entry name" value="NAD(P)-binding Rossmann-fold domains"/>
    <property type="match status" value="1"/>
</dbReference>
<keyword evidence="3 6" id="KW-0479">Metal-binding</keyword>
<dbReference type="Gene3D" id="3.40.50.720">
    <property type="entry name" value="NAD(P)-binding Rossmann-like Domain"/>
    <property type="match status" value="1"/>
</dbReference>
<dbReference type="Proteomes" id="UP000324705">
    <property type="component" value="Chromosome 2B"/>
</dbReference>
<proteinExistence type="inferred from homology"/>
<evidence type="ECO:0000259" key="9">
    <source>
        <dbReference type="SMART" id="SM01274"/>
    </source>
</evidence>
<dbReference type="PIRSF" id="PIRSF000106">
    <property type="entry name" value="ME"/>
    <property type="match status" value="1"/>
</dbReference>
<feature type="binding site" evidence="5">
    <location>
        <position position="190"/>
    </location>
    <ligand>
        <name>(S)-malate</name>
        <dbReference type="ChEBI" id="CHEBI:15589"/>
    </ligand>
</feature>
<evidence type="ECO:0000256" key="3">
    <source>
        <dbReference type="ARBA" id="ARBA00022723"/>
    </source>
</evidence>
<gene>
    <name evidence="10" type="ORF">TRITD_2Bv1G106040</name>
</gene>
<dbReference type="FunFam" id="3.40.50.720:FF:000237">
    <property type="entry name" value="Malic enzyme"/>
    <property type="match status" value="1"/>
</dbReference>
<comment type="cofactor">
    <cofactor evidence="1">
        <name>Mn(2+)</name>
        <dbReference type="ChEBI" id="CHEBI:29035"/>
    </cofactor>
</comment>
<dbReference type="SUPFAM" id="SSF53223">
    <property type="entry name" value="Aminoacid dehydrogenase-like, N-terminal domain"/>
    <property type="match status" value="1"/>
</dbReference>
<dbReference type="InterPro" id="IPR012301">
    <property type="entry name" value="Malic_N_dom"/>
</dbReference>
<evidence type="ECO:0000256" key="1">
    <source>
        <dbReference type="ARBA" id="ARBA00001936"/>
    </source>
</evidence>
<organism evidence="10 11">
    <name type="scientific">Triticum turgidum subsp. durum</name>
    <name type="common">Durum wheat</name>
    <name type="synonym">Triticum durum</name>
    <dbReference type="NCBI Taxonomy" id="4567"/>
    <lineage>
        <taxon>Eukaryota</taxon>
        <taxon>Viridiplantae</taxon>
        <taxon>Streptophyta</taxon>
        <taxon>Embryophyta</taxon>
        <taxon>Tracheophyta</taxon>
        <taxon>Spermatophyta</taxon>
        <taxon>Magnoliopsida</taxon>
        <taxon>Liliopsida</taxon>
        <taxon>Poales</taxon>
        <taxon>Poaceae</taxon>
        <taxon>BOP clade</taxon>
        <taxon>Pooideae</taxon>
        <taxon>Triticodae</taxon>
        <taxon>Triticeae</taxon>
        <taxon>Triticinae</taxon>
        <taxon>Triticum</taxon>
    </lineage>
</organism>
<keyword evidence="11" id="KW-1185">Reference proteome</keyword>
<evidence type="ECO:0000256" key="6">
    <source>
        <dbReference type="PIRSR" id="PIRSR000106-3"/>
    </source>
</evidence>
<dbReference type="GO" id="GO:0006108">
    <property type="term" value="P:malate metabolic process"/>
    <property type="evidence" value="ECO:0007669"/>
    <property type="project" value="TreeGrafter"/>
</dbReference>
<sequence length="617" mass="68405">MANASSISRSLRRSLAPDALHRLLLQRSRAFVTAECHRPVVLHKRGPDILHDPWFNRGTAFSMTERDRLGLRGLLPPSVVSSQQQIDRFTQGGILVDDNQIGPFLVVWRWVTLNGWSKMQEMGHLILTNWRNGVFLTDCMTETKRCTTSGLFRRPRGMYFSAEDRGEMMSMVYNWPADQVDMIVVTDGSRILGLGDLGVQGIGIAIGKLDLYVAAAGINPQRVLPVMIDVGTNNEKLLKDPLYLGLQEHRLEGEDYVEIIDEFMEAVFSRWPNVIVQFEDFQSKWAFRLLQRYRKTYRMFNDDVQGTAGVAIAGLLGAVRAQGRPMIDFPKQKIVVAGAGSAGIGVVNAASRTMARMLGNNEVAFESARSQFWIVDAHGLITEERVDIDPDARPFARRKSELTHQGLNEGASLIEVVKKVKPDVILGLSAVGGLFSKEVLEALKDSSSSRPAIFAMSNPTKNAECTPEEAFSIIGEKVVFSSGSPFDDVDLGDGKIGHSNQGNNMYLFPGIGLGTLLSGARIVSDGMLQAAAERLASYMKEEEVLQGIIYPPTSRIRDITKEVAAAVVREAVAEDLAEGYRDMDARELARLSEEETVDYVKNNMWNPVYPTVVYKKD</sequence>
<feature type="binding site" evidence="6">
    <location>
        <position position="303"/>
    </location>
    <ligand>
        <name>a divalent metal cation</name>
        <dbReference type="ChEBI" id="CHEBI:60240"/>
    </ligand>
</feature>
<dbReference type="PRINTS" id="PR00072">
    <property type="entry name" value="MALOXRDTASE"/>
</dbReference>
<dbReference type="CDD" id="cd05312">
    <property type="entry name" value="NAD_bind_1_malic_enz"/>
    <property type="match status" value="1"/>
</dbReference>